<dbReference type="EMBL" id="JASPKY010000881">
    <property type="protein sequence ID" value="KAK9680586.1"/>
    <property type="molecule type" value="Genomic_DNA"/>
</dbReference>
<name>A0AAW1HUY2_POPJA</name>
<dbReference type="NCBIfam" id="TIGR01665">
    <property type="entry name" value="put_anti_recept"/>
    <property type="match status" value="1"/>
</dbReference>
<accession>A0AAW1HUY2</accession>
<evidence type="ECO:0000313" key="4">
    <source>
        <dbReference type="Proteomes" id="UP001458880"/>
    </source>
</evidence>
<evidence type="ECO:0000256" key="1">
    <source>
        <dbReference type="SAM" id="MobiDB-lite"/>
    </source>
</evidence>
<feature type="region of interest" description="Disordered" evidence="1">
    <location>
        <begin position="1"/>
        <end position="36"/>
    </location>
</feature>
<dbReference type="AlphaFoldDB" id="A0AAW1HUY2"/>
<dbReference type="Pfam" id="PF06605">
    <property type="entry name" value="Prophage_tail"/>
    <property type="match status" value="1"/>
</dbReference>
<protein>
    <submittedName>
        <fullName evidence="3">Prophage endopeptidase tail</fullName>
    </submittedName>
</protein>
<proteinExistence type="predicted"/>
<keyword evidence="4" id="KW-1185">Reference proteome</keyword>
<organism evidence="3 4">
    <name type="scientific">Popillia japonica</name>
    <name type="common">Japanese beetle</name>
    <dbReference type="NCBI Taxonomy" id="7064"/>
    <lineage>
        <taxon>Eukaryota</taxon>
        <taxon>Metazoa</taxon>
        <taxon>Ecdysozoa</taxon>
        <taxon>Arthropoda</taxon>
        <taxon>Hexapoda</taxon>
        <taxon>Insecta</taxon>
        <taxon>Pterygota</taxon>
        <taxon>Neoptera</taxon>
        <taxon>Endopterygota</taxon>
        <taxon>Coleoptera</taxon>
        <taxon>Polyphaga</taxon>
        <taxon>Scarabaeiformia</taxon>
        <taxon>Scarabaeidae</taxon>
        <taxon>Rutelinae</taxon>
        <taxon>Popillia</taxon>
    </lineage>
</organism>
<feature type="domain" description="Tail spike" evidence="2">
    <location>
        <begin position="79"/>
        <end position="328"/>
    </location>
</feature>
<evidence type="ECO:0000259" key="2">
    <source>
        <dbReference type="Pfam" id="PF06605"/>
    </source>
</evidence>
<dbReference type="InterPro" id="IPR010572">
    <property type="entry name" value="Tail_dom"/>
</dbReference>
<comment type="caution">
    <text evidence="3">The sequence shown here is derived from an EMBL/GenBank/DDBJ whole genome shotgun (WGS) entry which is preliminary data.</text>
</comment>
<sequence length="339" mass="38578">MGKRTPAHPRAGFANRDNNRTRQRWQPAPERKSIEENGVISAVTPQGKQLFRIDNRKKSDDAVSVVAYPIFFDSADEIFMVDTRPTIKTGKEALDLMLGGSAKYTAQSNISTATTAYYIRKNFMEALNGDDDNAFLNRWGGEPIYDNYNVIVNEKAGGDYGVRVLYGKNLEGAEEEIDYSEIVTRMVPTSFNGYMLDGDEPWVDSPLINSYPKIYYKTVHFEDVKLTEDSEDEDEETFDTMEELRAELVRRCELEYENGADKPTVTLNISLVDIAKTEEYKDYEILETIGLGDTLYCKHRELGIETEARAVEIVWDCRNPKRNGHSIEIPKRYSPAAGR</sequence>
<reference evidence="3 4" key="1">
    <citation type="journal article" date="2024" name="BMC Genomics">
        <title>De novo assembly and annotation of Popillia japonica's genome with initial clues to its potential as an invasive pest.</title>
        <authorList>
            <person name="Cucini C."/>
            <person name="Boschi S."/>
            <person name="Funari R."/>
            <person name="Cardaioli E."/>
            <person name="Iannotti N."/>
            <person name="Marturano G."/>
            <person name="Paoli F."/>
            <person name="Bruttini M."/>
            <person name="Carapelli A."/>
            <person name="Frati F."/>
            <person name="Nardi F."/>
        </authorList>
    </citation>
    <scope>NUCLEOTIDE SEQUENCE [LARGE SCALE GENOMIC DNA]</scope>
    <source>
        <strain evidence="3">DMR45628</strain>
    </source>
</reference>
<dbReference type="InterPro" id="IPR007119">
    <property type="entry name" value="Phage_tail_spike_N"/>
</dbReference>
<gene>
    <name evidence="3" type="ORF">QE152_g38953</name>
</gene>
<dbReference type="Proteomes" id="UP001458880">
    <property type="component" value="Unassembled WGS sequence"/>
</dbReference>
<evidence type="ECO:0000313" key="3">
    <source>
        <dbReference type="EMBL" id="KAK9680586.1"/>
    </source>
</evidence>